<comment type="caution">
    <text evidence="1">The sequence shown here is derived from an EMBL/GenBank/DDBJ whole genome shotgun (WGS) entry which is preliminary data.</text>
</comment>
<reference evidence="1" key="1">
    <citation type="submission" date="2021-03" db="EMBL/GenBank/DDBJ databases">
        <title>Draft genome sequence of rust myrtle Austropuccinia psidii MF-1, a brazilian biotype.</title>
        <authorList>
            <person name="Quecine M.C."/>
            <person name="Pachon D.M.R."/>
            <person name="Bonatelli M.L."/>
            <person name="Correr F.H."/>
            <person name="Franceschini L.M."/>
            <person name="Leite T.F."/>
            <person name="Margarido G.R.A."/>
            <person name="Almeida C.A."/>
            <person name="Ferrarezi J.A."/>
            <person name="Labate C.A."/>
        </authorList>
    </citation>
    <scope>NUCLEOTIDE SEQUENCE</scope>
    <source>
        <strain evidence="1">MF-1</strain>
    </source>
</reference>
<organism evidence="1 2">
    <name type="scientific">Austropuccinia psidii MF-1</name>
    <dbReference type="NCBI Taxonomy" id="1389203"/>
    <lineage>
        <taxon>Eukaryota</taxon>
        <taxon>Fungi</taxon>
        <taxon>Dikarya</taxon>
        <taxon>Basidiomycota</taxon>
        <taxon>Pucciniomycotina</taxon>
        <taxon>Pucciniomycetes</taxon>
        <taxon>Pucciniales</taxon>
        <taxon>Sphaerophragmiaceae</taxon>
        <taxon>Austropuccinia</taxon>
    </lineage>
</organism>
<gene>
    <name evidence="1" type="ORF">O181_067499</name>
</gene>
<keyword evidence="2" id="KW-1185">Reference proteome</keyword>
<dbReference type="EMBL" id="AVOT02033822">
    <property type="protein sequence ID" value="MBW0527784.1"/>
    <property type="molecule type" value="Genomic_DNA"/>
</dbReference>
<dbReference type="AlphaFoldDB" id="A0A9Q3I6L4"/>
<accession>A0A9Q3I6L4</accession>
<dbReference type="OrthoDB" id="538223at2759"/>
<name>A0A9Q3I6L4_9BASI</name>
<sequence>MLLTILKLTVPSRHASNAAYHPSARIVPSRNASNAAYHPYACIVPAQHASNAAYHPYARSALPTCLQCPPHTGLILTLLKPPQDATTMPPPISSLTTPYASAPPPFLLCRLQFLGSCGALKICLWGHPKPPLCLFLSEPLTIVTLRYGGFLAYMMNAIREIC</sequence>
<dbReference type="Proteomes" id="UP000765509">
    <property type="component" value="Unassembled WGS sequence"/>
</dbReference>
<protein>
    <submittedName>
        <fullName evidence="1">Uncharacterized protein</fullName>
    </submittedName>
</protein>
<evidence type="ECO:0000313" key="2">
    <source>
        <dbReference type="Proteomes" id="UP000765509"/>
    </source>
</evidence>
<proteinExistence type="predicted"/>
<evidence type="ECO:0000313" key="1">
    <source>
        <dbReference type="EMBL" id="MBW0527784.1"/>
    </source>
</evidence>